<evidence type="ECO:0000256" key="8">
    <source>
        <dbReference type="ARBA" id="ARBA00022801"/>
    </source>
</evidence>
<evidence type="ECO:0000256" key="14">
    <source>
        <dbReference type="ARBA" id="ARBA00023316"/>
    </source>
</evidence>
<feature type="binding site" evidence="15">
    <location>
        <position position="408"/>
    </location>
    <ligand>
        <name>Zn(2+)</name>
        <dbReference type="ChEBI" id="CHEBI:29105"/>
        <note>catalytic</note>
    </ligand>
</feature>
<evidence type="ECO:0000256" key="4">
    <source>
        <dbReference type="ARBA" id="ARBA00007106"/>
    </source>
</evidence>
<dbReference type="PANTHER" id="PTHR35524:SF1">
    <property type="entry name" value="ALPHA-ACETOLACTATE DECARBOXYLASE"/>
    <property type="match status" value="1"/>
</dbReference>
<keyword evidence="8 15" id="KW-0378">Hydrolase</keyword>
<dbReference type="EC" id="3.4.13.22" evidence="15"/>
<proteinExistence type="inferred from homology"/>
<comment type="similarity">
    <text evidence="15">Belongs to the peptidase M15D family.</text>
</comment>
<dbReference type="NCBIfam" id="TIGR01252">
    <property type="entry name" value="acetolac_decarb"/>
    <property type="match status" value="1"/>
</dbReference>
<sequence>MKKFVAILCFIFLMAWSSLSSANPMTGDNLTNLAQDDAKQGGKNSLFQYSTINALMLGLYDGEMELKELREHGGFGLGTINKLDGEMIVLNDKFYQIDSKGNLHQLEETTKTPFAVVTHFEPELFDRIDKQISMEELTTFLDKKFVNKNNFYAIKVKGTFKYVKARSVPKQDKPYPPLTKVTANQPIFEFHQKEGTLVGFWSPNYIAGINVPGYHLHFITEDQSSGGHVLDFIASGATVEIDPLTSLNMELPQNEEFSNADLTMVEQKDVEKVEGEQNTTEKKRNLPNGFVYLDDLIPTVQFDVRYFGNNNFVGKRINGYNAPLAIMTEEAAEALKEVQTELRGKGYTLLIFDAYRPQKAVNHFMAWSKDAKDTKMKEQYYPNLDKSVLFQLGYIAEKSGHSRGSTVDLTLIDLKTGEKVDMGGSFDFFSEISHHGTDLITNAQAANRRLLKDVMEKHGFTPYPEEWWHYTIKNEPYPSQYFDFDVE</sequence>
<keyword evidence="18" id="KW-1185">Reference proteome</keyword>
<feature type="signal peptide" evidence="16">
    <location>
        <begin position="1"/>
        <end position="22"/>
    </location>
</feature>
<reference evidence="17 18" key="1">
    <citation type="submission" date="2021-03" db="EMBL/GenBank/DDBJ databases">
        <title>Genomic Encyclopedia of Type Strains, Phase IV (KMG-IV): sequencing the most valuable type-strain genomes for metagenomic binning, comparative biology and taxonomic classification.</title>
        <authorList>
            <person name="Goeker M."/>
        </authorList>
    </citation>
    <scope>NUCLEOTIDE SEQUENCE [LARGE SCALE GENOMIC DNA]</scope>
    <source>
        <strain evidence="17 18">DSM 24738</strain>
    </source>
</reference>
<comment type="catalytic activity">
    <reaction evidence="2">
        <text>(2S)-2-acetolactate + H(+) = (R)-acetoin + CO2</text>
        <dbReference type="Rhea" id="RHEA:21580"/>
        <dbReference type="ChEBI" id="CHEBI:15378"/>
        <dbReference type="ChEBI" id="CHEBI:15686"/>
        <dbReference type="ChEBI" id="CHEBI:16526"/>
        <dbReference type="ChEBI" id="CHEBI:58476"/>
        <dbReference type="EC" id="4.1.1.5"/>
    </reaction>
</comment>
<name>A0ABS4GTE8_9BACL</name>
<evidence type="ECO:0000256" key="11">
    <source>
        <dbReference type="ARBA" id="ARBA00023049"/>
    </source>
</evidence>
<comment type="catalytic activity">
    <reaction evidence="1 15">
        <text>D-alanyl-D-alanine + H2O = 2 D-alanine</text>
        <dbReference type="Rhea" id="RHEA:20661"/>
        <dbReference type="ChEBI" id="CHEBI:15377"/>
        <dbReference type="ChEBI" id="CHEBI:57416"/>
        <dbReference type="ChEBI" id="CHEBI:57822"/>
        <dbReference type="EC" id="3.4.13.22"/>
    </reaction>
</comment>
<evidence type="ECO:0000256" key="10">
    <source>
        <dbReference type="ARBA" id="ARBA00022997"/>
    </source>
</evidence>
<dbReference type="EMBL" id="JAGGKT010000011">
    <property type="protein sequence ID" value="MBP1933519.1"/>
    <property type="molecule type" value="Genomic_DNA"/>
</dbReference>
<evidence type="ECO:0000256" key="2">
    <source>
        <dbReference type="ARBA" id="ARBA00001784"/>
    </source>
</evidence>
<comment type="caution">
    <text evidence="17">The sequence shown here is derived from an EMBL/GenBank/DDBJ whole genome shotgun (WGS) entry which is preliminary data.</text>
</comment>
<evidence type="ECO:0000256" key="13">
    <source>
        <dbReference type="ARBA" id="ARBA00023239"/>
    </source>
</evidence>
<keyword evidence="13" id="KW-0456">Lyase</keyword>
<keyword evidence="7" id="KW-0210">Decarboxylase</keyword>
<keyword evidence="16" id="KW-0732">Signal</keyword>
<evidence type="ECO:0000313" key="18">
    <source>
        <dbReference type="Proteomes" id="UP001519343"/>
    </source>
</evidence>
<feature type="binding site" evidence="15">
    <location>
        <position position="469"/>
    </location>
    <ligand>
        <name>Zn(2+)</name>
        <dbReference type="ChEBI" id="CHEBI:29105"/>
        <note>catalytic</note>
    </ligand>
</feature>
<evidence type="ECO:0000256" key="1">
    <source>
        <dbReference type="ARBA" id="ARBA00001362"/>
    </source>
</evidence>
<keyword evidence="6 15" id="KW-0479">Metal-binding</keyword>
<organism evidence="17 18">
    <name type="scientific">Ammoniphilus resinae</name>
    <dbReference type="NCBI Taxonomy" id="861532"/>
    <lineage>
        <taxon>Bacteria</taxon>
        <taxon>Bacillati</taxon>
        <taxon>Bacillota</taxon>
        <taxon>Bacilli</taxon>
        <taxon>Bacillales</taxon>
        <taxon>Paenibacillaceae</taxon>
        <taxon>Aneurinibacillus group</taxon>
        <taxon>Ammoniphilus</taxon>
    </lineage>
</organism>
<dbReference type="Pfam" id="PF01427">
    <property type="entry name" value="Peptidase_M15"/>
    <property type="match status" value="1"/>
</dbReference>
<evidence type="ECO:0000256" key="5">
    <source>
        <dbReference type="ARBA" id="ARBA00022670"/>
    </source>
</evidence>
<comment type="cofactor">
    <cofactor evidence="15">
        <name>Zn(2+)</name>
        <dbReference type="ChEBI" id="CHEBI:29105"/>
    </cofactor>
    <text evidence="15">Binds 1 zinc ion per subunit.</text>
</comment>
<dbReference type="HAMAP" id="MF_01924">
    <property type="entry name" value="A_A_dipeptidase"/>
    <property type="match status" value="1"/>
</dbReference>
<evidence type="ECO:0000256" key="16">
    <source>
        <dbReference type="SAM" id="SignalP"/>
    </source>
</evidence>
<feature type="site" description="Transition state stabilizer" evidence="15">
    <location>
        <position position="356"/>
    </location>
</feature>
<comment type="similarity">
    <text evidence="4">Belongs to the alpha-acetolactate decarboxylase family.</text>
</comment>
<evidence type="ECO:0000313" key="17">
    <source>
        <dbReference type="EMBL" id="MBP1933519.1"/>
    </source>
</evidence>
<keyword evidence="5 15" id="KW-0645">Protease</keyword>
<evidence type="ECO:0000256" key="15">
    <source>
        <dbReference type="HAMAP-Rule" id="MF_01924"/>
    </source>
</evidence>
<feature type="chain" id="PRO_5047329865" description="D-alanyl-D-alanine dipeptidase" evidence="16">
    <location>
        <begin position="23"/>
        <end position="487"/>
    </location>
</feature>
<evidence type="ECO:0000256" key="12">
    <source>
        <dbReference type="ARBA" id="ARBA00023061"/>
    </source>
</evidence>
<dbReference type="CDD" id="cd17299">
    <property type="entry name" value="acetolactate_decarboxylase"/>
    <property type="match status" value="1"/>
</dbReference>
<keyword evidence="9 15" id="KW-0862">Zinc</keyword>
<dbReference type="CDD" id="cd14817">
    <property type="entry name" value="D-Ala-D-Ala_dipeptidase_VanX"/>
    <property type="match status" value="1"/>
</dbReference>
<keyword evidence="11 15" id="KW-0482">Metalloprotease</keyword>
<keyword evidence="10 15" id="KW-0224">Dipeptidase</keyword>
<feature type="binding site" evidence="15">
    <location>
        <position position="401"/>
    </location>
    <ligand>
        <name>Zn(2+)</name>
        <dbReference type="ChEBI" id="CHEBI:29105"/>
        <note>catalytic</note>
    </ligand>
</feature>
<gene>
    <name evidence="17" type="ORF">J2Z37_003532</name>
</gene>
<evidence type="ECO:0000256" key="9">
    <source>
        <dbReference type="ARBA" id="ARBA00022833"/>
    </source>
</evidence>
<dbReference type="SUPFAM" id="SSF117856">
    <property type="entry name" value="AF0104/ALDC/Ptd012-like"/>
    <property type="match status" value="1"/>
</dbReference>
<evidence type="ECO:0000256" key="7">
    <source>
        <dbReference type="ARBA" id="ARBA00022793"/>
    </source>
</evidence>
<dbReference type="Gene3D" id="3.30.1380.10">
    <property type="match status" value="1"/>
</dbReference>
<keyword evidence="14" id="KW-0961">Cell wall biogenesis/degradation</keyword>
<dbReference type="SUPFAM" id="SSF55166">
    <property type="entry name" value="Hedgehog/DD-peptidase"/>
    <property type="match status" value="1"/>
</dbReference>
<protein>
    <recommendedName>
        <fullName evidence="15">D-alanyl-D-alanine dipeptidase</fullName>
        <shortName evidence="15">D-Ala-D-Ala dipeptidase</shortName>
        <ecNumber evidence="15">3.4.13.22</ecNumber>
    </recommendedName>
</protein>
<feature type="active site" description="Proton donor/acceptor" evidence="15">
    <location>
        <position position="466"/>
    </location>
</feature>
<keyword evidence="12" id="KW-0005">Acetoin biosynthesis</keyword>
<comment type="function">
    <text evidence="15">Catalyzes hydrolysis of the D-alanyl-D-alanine dipeptide.</text>
</comment>
<dbReference type="InterPro" id="IPR000755">
    <property type="entry name" value="A_A_dipeptidase"/>
</dbReference>
<dbReference type="Gene3D" id="3.30.1330.80">
    <property type="entry name" value="Hypothetical protein, similar to alpha- acetolactate decarboxylase, domain 2"/>
    <property type="match status" value="2"/>
</dbReference>
<evidence type="ECO:0000256" key="3">
    <source>
        <dbReference type="ARBA" id="ARBA00005170"/>
    </source>
</evidence>
<dbReference type="Pfam" id="PF03306">
    <property type="entry name" value="AAL_decarboxy"/>
    <property type="match status" value="1"/>
</dbReference>
<evidence type="ECO:0000256" key="6">
    <source>
        <dbReference type="ARBA" id="ARBA00022723"/>
    </source>
</evidence>
<dbReference type="InterPro" id="IPR005128">
    <property type="entry name" value="Acetolactate_a_deCO2ase"/>
</dbReference>
<accession>A0ABS4GTE8</accession>
<dbReference type="RefSeq" id="WP_209811526.1">
    <property type="nucleotide sequence ID" value="NZ_JAGGKT010000011.1"/>
</dbReference>
<dbReference type="InterPro" id="IPR009045">
    <property type="entry name" value="Zn_M74/Hedgehog-like"/>
</dbReference>
<dbReference type="Proteomes" id="UP001519343">
    <property type="component" value="Unassembled WGS sequence"/>
</dbReference>
<comment type="pathway">
    <text evidence="3">Polyol metabolism; (R,R)-butane-2,3-diol biosynthesis; (R,R)-butane-2,3-diol from pyruvate: step 2/3.</text>
</comment>
<dbReference type="PANTHER" id="PTHR35524">
    <property type="entry name" value="ALPHA-ACETOLACTATE DECARBOXYLASE"/>
    <property type="match status" value="1"/>
</dbReference>